<gene>
    <name evidence="2" type="ORF">GALL_547960</name>
</gene>
<feature type="compositionally biased region" description="Low complexity" evidence="1">
    <location>
        <begin position="108"/>
        <end position="117"/>
    </location>
</feature>
<accession>A0A1J5NY06</accession>
<reference evidence="2" key="1">
    <citation type="submission" date="2016-10" db="EMBL/GenBank/DDBJ databases">
        <title>Sequence of Gallionella enrichment culture.</title>
        <authorList>
            <person name="Poehlein A."/>
            <person name="Muehling M."/>
            <person name="Daniel R."/>
        </authorList>
    </citation>
    <scope>NUCLEOTIDE SEQUENCE</scope>
</reference>
<sequence length="117" mass="11794">MNTFLKTAIAISSTFMLMSHAQAEETAATGSSAHSEPGVVAKVERAVEHGAKAAATGVEHGVQAAGRGLERGGKGLKRGGDAAGHGINRGVEATKRAVGHVTSKIDKSSASSSKTDK</sequence>
<proteinExistence type="predicted"/>
<evidence type="ECO:0000256" key="1">
    <source>
        <dbReference type="SAM" id="MobiDB-lite"/>
    </source>
</evidence>
<evidence type="ECO:0000313" key="2">
    <source>
        <dbReference type="EMBL" id="OIQ63662.1"/>
    </source>
</evidence>
<comment type="caution">
    <text evidence="2">The sequence shown here is derived from an EMBL/GenBank/DDBJ whole genome shotgun (WGS) entry which is preliminary data.</text>
</comment>
<name>A0A1J5NY06_9ZZZZ</name>
<protein>
    <submittedName>
        <fullName evidence="2">Uncharacterized protein</fullName>
    </submittedName>
</protein>
<organism evidence="2">
    <name type="scientific">mine drainage metagenome</name>
    <dbReference type="NCBI Taxonomy" id="410659"/>
    <lineage>
        <taxon>unclassified sequences</taxon>
        <taxon>metagenomes</taxon>
        <taxon>ecological metagenomes</taxon>
    </lineage>
</organism>
<dbReference type="EMBL" id="MLJW01008809">
    <property type="protein sequence ID" value="OIQ63662.1"/>
    <property type="molecule type" value="Genomic_DNA"/>
</dbReference>
<feature type="region of interest" description="Disordered" evidence="1">
    <location>
        <begin position="54"/>
        <end position="117"/>
    </location>
</feature>
<dbReference type="AlphaFoldDB" id="A0A1J5NY06"/>